<dbReference type="RefSeq" id="WP_069680521.1">
    <property type="nucleotide sequence ID" value="NZ_CP017253.2"/>
</dbReference>
<dbReference type="AlphaFoldDB" id="A0A1D7XM24"/>
<keyword evidence="2" id="KW-0238">DNA-binding</keyword>
<dbReference type="Proteomes" id="UP000094652">
    <property type="component" value="Chromosome"/>
</dbReference>
<dbReference type="Pfam" id="PF01418">
    <property type="entry name" value="HTH_6"/>
    <property type="match status" value="1"/>
</dbReference>
<dbReference type="PANTHER" id="PTHR30514">
    <property type="entry name" value="GLUCOKINASE"/>
    <property type="match status" value="1"/>
</dbReference>
<evidence type="ECO:0000256" key="3">
    <source>
        <dbReference type="ARBA" id="ARBA00023163"/>
    </source>
</evidence>
<evidence type="ECO:0000259" key="4">
    <source>
        <dbReference type="Pfam" id="PF01380"/>
    </source>
</evidence>
<feature type="domain" description="SIS" evidence="4">
    <location>
        <begin position="134"/>
        <end position="236"/>
    </location>
</feature>
<name>A0A1D7XM24_9CLOT</name>
<evidence type="ECO:0000313" key="7">
    <source>
        <dbReference type="Proteomes" id="UP000094652"/>
    </source>
</evidence>
<protein>
    <submittedName>
        <fullName evidence="6">MurR/RpiR family transcriptional regulator</fullName>
    </submittedName>
</protein>
<keyword evidence="7" id="KW-1185">Reference proteome</keyword>
<accession>A0A1D7XM24</accession>
<dbReference type="CDD" id="cd05013">
    <property type="entry name" value="SIS_RpiR"/>
    <property type="match status" value="1"/>
</dbReference>
<dbReference type="SUPFAM" id="SSF46689">
    <property type="entry name" value="Homeodomain-like"/>
    <property type="match status" value="1"/>
</dbReference>
<dbReference type="SUPFAM" id="SSF53697">
    <property type="entry name" value="SIS domain"/>
    <property type="match status" value="1"/>
</dbReference>
<dbReference type="InterPro" id="IPR000281">
    <property type="entry name" value="HTH_RpiR"/>
</dbReference>
<dbReference type="OrthoDB" id="63027at2"/>
<proteinExistence type="predicted"/>
<dbReference type="STRING" id="394958.BGI42_11900"/>
<dbReference type="InterPro" id="IPR009057">
    <property type="entry name" value="Homeodomain-like_sf"/>
</dbReference>
<dbReference type="Gene3D" id="3.40.50.10490">
    <property type="entry name" value="Glucose-6-phosphate isomerase like protein, domain 1"/>
    <property type="match status" value="1"/>
</dbReference>
<dbReference type="Pfam" id="PF01380">
    <property type="entry name" value="SIS"/>
    <property type="match status" value="1"/>
</dbReference>
<dbReference type="KEGG" id="ctae:BGI42_11900"/>
<organism evidence="6 7">
    <name type="scientific">Clostridium taeniosporum</name>
    <dbReference type="NCBI Taxonomy" id="394958"/>
    <lineage>
        <taxon>Bacteria</taxon>
        <taxon>Bacillati</taxon>
        <taxon>Bacillota</taxon>
        <taxon>Clostridia</taxon>
        <taxon>Eubacteriales</taxon>
        <taxon>Clostridiaceae</taxon>
        <taxon>Clostridium</taxon>
    </lineage>
</organism>
<dbReference type="EMBL" id="CP017253">
    <property type="protein sequence ID" value="AOR24392.1"/>
    <property type="molecule type" value="Genomic_DNA"/>
</dbReference>
<dbReference type="InterPro" id="IPR046348">
    <property type="entry name" value="SIS_dom_sf"/>
</dbReference>
<dbReference type="GO" id="GO:0097367">
    <property type="term" value="F:carbohydrate derivative binding"/>
    <property type="evidence" value="ECO:0007669"/>
    <property type="project" value="InterPro"/>
</dbReference>
<gene>
    <name evidence="6" type="ORF">BGI42_11900</name>
</gene>
<evidence type="ECO:0000259" key="5">
    <source>
        <dbReference type="Pfam" id="PF01418"/>
    </source>
</evidence>
<dbReference type="InterPro" id="IPR001347">
    <property type="entry name" value="SIS_dom"/>
</dbReference>
<keyword evidence="1" id="KW-0805">Transcription regulation</keyword>
<evidence type="ECO:0000256" key="2">
    <source>
        <dbReference type="ARBA" id="ARBA00023125"/>
    </source>
</evidence>
<dbReference type="GO" id="GO:0003700">
    <property type="term" value="F:DNA-binding transcription factor activity"/>
    <property type="evidence" value="ECO:0007669"/>
    <property type="project" value="InterPro"/>
</dbReference>
<evidence type="ECO:0000313" key="6">
    <source>
        <dbReference type="EMBL" id="AOR24392.1"/>
    </source>
</evidence>
<keyword evidence="3" id="KW-0804">Transcription</keyword>
<dbReference type="PANTHER" id="PTHR30514:SF21">
    <property type="entry name" value="RPIR-FAMILY TRANSCRIPTIONAL REGULATOR"/>
    <property type="match status" value="1"/>
</dbReference>
<dbReference type="Gene3D" id="1.10.10.10">
    <property type="entry name" value="Winged helix-like DNA-binding domain superfamily/Winged helix DNA-binding domain"/>
    <property type="match status" value="1"/>
</dbReference>
<dbReference type="GO" id="GO:1901135">
    <property type="term" value="P:carbohydrate derivative metabolic process"/>
    <property type="evidence" value="ECO:0007669"/>
    <property type="project" value="InterPro"/>
</dbReference>
<reference evidence="7" key="1">
    <citation type="submission" date="2016-09" db="EMBL/GenBank/DDBJ databases">
        <title>Genomics of Clostridium taeniosporum, an organism which forms endospores with ribbon-like appendages.</title>
        <authorList>
            <person name="Walker J.R."/>
        </authorList>
    </citation>
    <scope>NUCLEOTIDE SEQUENCE [LARGE SCALE GENOMIC DNA]</scope>
    <source>
        <strain evidence="7">1/k</strain>
    </source>
</reference>
<dbReference type="InterPro" id="IPR047640">
    <property type="entry name" value="RpiR-like"/>
</dbReference>
<feature type="domain" description="HTH rpiR-type" evidence="5">
    <location>
        <begin position="23"/>
        <end position="75"/>
    </location>
</feature>
<evidence type="ECO:0000256" key="1">
    <source>
        <dbReference type="ARBA" id="ARBA00023015"/>
    </source>
</evidence>
<sequence length="265" mass="31040">MEHDIITQLQIIVNTSDEENISFTIAKVLLKSIKNDINDLTINDLADRCYTSISTISRFIKSLGYDSFNELKKKFIERKQIGAELLNDNLENMNFDFKNDKEILNSFVQSINVSLKEFIENLDLDAIDNLIDLIYEHKDIYFFGFQLPGYFMQHLQYLFFNIGKYINFAQGEQEQERLAKQSNEDSVSIIFSVDGNYLNKKYNVFYTLKEKGGKIILITQNPALKLAKQCDKVIYLGNYKNAKNGRYKLHVFSEVLINRYYLKYN</sequence>
<dbReference type="InterPro" id="IPR035472">
    <property type="entry name" value="RpiR-like_SIS"/>
</dbReference>
<dbReference type="GO" id="GO:0003677">
    <property type="term" value="F:DNA binding"/>
    <property type="evidence" value="ECO:0007669"/>
    <property type="project" value="UniProtKB-KW"/>
</dbReference>
<dbReference type="InterPro" id="IPR036388">
    <property type="entry name" value="WH-like_DNA-bd_sf"/>
</dbReference>